<dbReference type="PROSITE" id="PS50294">
    <property type="entry name" value="WD_REPEATS_REGION"/>
    <property type="match status" value="2"/>
</dbReference>
<dbReference type="PANTHER" id="PTHR19854">
    <property type="entry name" value="TRANSDUCIN BETA-LIKE 3"/>
    <property type="match status" value="1"/>
</dbReference>
<dbReference type="PANTHER" id="PTHR19854:SF1">
    <property type="entry name" value="GUANINE NUCLEOTIDE-BINDING PROTEIN SUBUNIT BETA-LIKE PROTEIN 1"/>
    <property type="match status" value="1"/>
</dbReference>
<keyword evidence="2" id="KW-0677">Repeat</keyword>
<dbReference type="InterPro" id="IPR015943">
    <property type="entry name" value="WD40/YVTN_repeat-like_dom_sf"/>
</dbReference>
<name>A0A5P1E5K5_ASPOF</name>
<dbReference type="Gene3D" id="2.130.10.10">
    <property type="entry name" value="YVTN repeat-like/Quinoprotein amine dehydrogenase"/>
    <property type="match status" value="2"/>
</dbReference>
<protein>
    <submittedName>
        <fullName evidence="5">Uncharacterized protein</fullName>
    </submittedName>
</protein>
<dbReference type="InterPro" id="IPR001680">
    <property type="entry name" value="WD40_rpt"/>
</dbReference>
<evidence type="ECO:0000256" key="4">
    <source>
        <dbReference type="SAM" id="MobiDB-lite"/>
    </source>
</evidence>
<feature type="region of interest" description="Disordered" evidence="4">
    <location>
        <begin position="126"/>
        <end position="155"/>
    </location>
</feature>
<evidence type="ECO:0000256" key="3">
    <source>
        <dbReference type="PROSITE-ProRule" id="PRU00221"/>
    </source>
</evidence>
<evidence type="ECO:0000256" key="1">
    <source>
        <dbReference type="ARBA" id="ARBA00022574"/>
    </source>
</evidence>
<dbReference type="OrthoDB" id="7668193at2759"/>
<feature type="repeat" description="WD" evidence="3">
    <location>
        <begin position="14"/>
        <end position="55"/>
    </location>
</feature>
<reference evidence="6" key="1">
    <citation type="journal article" date="2017" name="Nat. Commun.">
        <title>The asparagus genome sheds light on the origin and evolution of a young Y chromosome.</title>
        <authorList>
            <person name="Harkess A."/>
            <person name="Zhou J."/>
            <person name="Xu C."/>
            <person name="Bowers J.E."/>
            <person name="Van der Hulst R."/>
            <person name="Ayyampalayam S."/>
            <person name="Mercati F."/>
            <person name="Riccardi P."/>
            <person name="McKain M.R."/>
            <person name="Kakrana A."/>
            <person name="Tang H."/>
            <person name="Ray J."/>
            <person name="Groenendijk J."/>
            <person name="Arikit S."/>
            <person name="Mathioni S.M."/>
            <person name="Nakano M."/>
            <person name="Shan H."/>
            <person name="Telgmann-Rauber A."/>
            <person name="Kanno A."/>
            <person name="Yue Z."/>
            <person name="Chen H."/>
            <person name="Li W."/>
            <person name="Chen Y."/>
            <person name="Xu X."/>
            <person name="Zhang Y."/>
            <person name="Luo S."/>
            <person name="Chen H."/>
            <person name="Gao J."/>
            <person name="Mao Z."/>
            <person name="Pires J.C."/>
            <person name="Luo M."/>
            <person name="Kudrna D."/>
            <person name="Wing R.A."/>
            <person name="Meyers B.C."/>
            <person name="Yi K."/>
            <person name="Kong H."/>
            <person name="Lavrijsen P."/>
            <person name="Sunseri F."/>
            <person name="Falavigna A."/>
            <person name="Ye Y."/>
            <person name="Leebens-Mack J.H."/>
            <person name="Chen G."/>
        </authorList>
    </citation>
    <scope>NUCLEOTIDE SEQUENCE [LARGE SCALE GENOMIC DNA]</scope>
    <source>
        <strain evidence="6">cv. DH0086</strain>
    </source>
</reference>
<dbReference type="InterPro" id="IPR019775">
    <property type="entry name" value="WD40_repeat_CS"/>
</dbReference>
<accession>A0A5P1E5K5</accession>
<proteinExistence type="predicted"/>
<dbReference type="PROSITE" id="PS00678">
    <property type="entry name" value="WD_REPEATS_1"/>
    <property type="match status" value="1"/>
</dbReference>
<dbReference type="PRINTS" id="PR00320">
    <property type="entry name" value="GPROTEINBRPT"/>
</dbReference>
<dbReference type="Proteomes" id="UP000243459">
    <property type="component" value="Chromosome 9"/>
</dbReference>
<evidence type="ECO:0000313" key="5">
    <source>
        <dbReference type="EMBL" id="ONK57830.1"/>
    </source>
</evidence>
<dbReference type="EMBL" id="CM007389">
    <property type="protein sequence ID" value="ONK57830.1"/>
    <property type="molecule type" value="Genomic_DNA"/>
</dbReference>
<dbReference type="SUPFAM" id="SSF50978">
    <property type="entry name" value="WD40 repeat-like"/>
    <property type="match status" value="1"/>
</dbReference>
<keyword evidence="1 3" id="KW-0853">WD repeat</keyword>
<dbReference type="AlphaFoldDB" id="A0A5P1E5K5"/>
<dbReference type="PROSITE" id="PS50082">
    <property type="entry name" value="WD_REPEATS_2"/>
    <property type="match status" value="3"/>
</dbReference>
<gene>
    <name evidence="5" type="ORF">A4U43_C09F4610</name>
</gene>
<dbReference type="Pfam" id="PF00400">
    <property type="entry name" value="WD40"/>
    <property type="match status" value="3"/>
</dbReference>
<evidence type="ECO:0000313" key="6">
    <source>
        <dbReference type="Proteomes" id="UP000243459"/>
    </source>
</evidence>
<feature type="repeat" description="WD" evidence="3">
    <location>
        <begin position="334"/>
        <end position="367"/>
    </location>
</feature>
<dbReference type="OMA" id="YQRQSMQ"/>
<keyword evidence="6" id="KW-1185">Reference proteome</keyword>
<organism evidence="5 6">
    <name type="scientific">Asparagus officinalis</name>
    <name type="common">Garden asparagus</name>
    <dbReference type="NCBI Taxonomy" id="4686"/>
    <lineage>
        <taxon>Eukaryota</taxon>
        <taxon>Viridiplantae</taxon>
        <taxon>Streptophyta</taxon>
        <taxon>Embryophyta</taxon>
        <taxon>Tracheophyta</taxon>
        <taxon>Spermatophyta</taxon>
        <taxon>Magnoliopsida</taxon>
        <taxon>Liliopsida</taxon>
        <taxon>Asparagales</taxon>
        <taxon>Asparagaceae</taxon>
        <taxon>Asparagoideae</taxon>
        <taxon>Asparagus</taxon>
    </lineage>
</organism>
<dbReference type="Gramene" id="ONK57830">
    <property type="protein sequence ID" value="ONK57830"/>
    <property type="gene ID" value="A4U43_C09F4610"/>
</dbReference>
<dbReference type="InterPro" id="IPR020472">
    <property type="entry name" value="WD40_PAC1"/>
</dbReference>
<feature type="compositionally biased region" description="Basic and acidic residues" evidence="4">
    <location>
        <begin position="126"/>
        <end position="138"/>
    </location>
</feature>
<sequence>MSAKRPPPDPIAVLRGHRASVMDACFHSSRPLLFTGAADGELRVWDTVQHRTLSSTWAHGGASGVYSVATNSSIGDRVVSQGRDGTCKLWEVEESGLSRKPLLAFRTSAYHFCKLSLVKNPTVEVEKPEKDIDSEERGTLVSDGGSGNTSTTPIGGTFTNARQNIMVLAGEDSSQVEVWDLSVAKKLVCFPQCNVGSSAKQRGMCMAVQAFLPSESQGFLNILTGYEDGSMLWWDIRKTEVPVSSVNYHSEAVLSISIDGQCSGGISGAADNKLVMFTLNHQTGSCTIKKEITLERPGIASTSVRADNKIAATAGWDHRVRIYNYRKGNALAVLKYHSASCNAVSFTPDCKLMASCSEDTKVALWELYPPRIQQ</sequence>
<dbReference type="SMART" id="SM00320">
    <property type="entry name" value="WD40"/>
    <property type="match status" value="5"/>
</dbReference>
<feature type="repeat" description="WD" evidence="3">
    <location>
        <begin position="58"/>
        <end position="100"/>
    </location>
</feature>
<evidence type="ECO:0000256" key="2">
    <source>
        <dbReference type="ARBA" id="ARBA00022737"/>
    </source>
</evidence>
<dbReference type="InterPro" id="IPR036322">
    <property type="entry name" value="WD40_repeat_dom_sf"/>
</dbReference>